<dbReference type="Proteomes" id="UP000198481">
    <property type="component" value="Chromosome I"/>
</dbReference>
<reference evidence="1 2" key="1">
    <citation type="submission" date="2016-10" db="EMBL/GenBank/DDBJ databases">
        <authorList>
            <person name="de Groot N.N."/>
        </authorList>
    </citation>
    <scope>NUCLEOTIDE SEQUENCE [LARGE SCALE GENOMIC DNA]</scope>
    <source>
        <strain evidence="1 2">LMG 26867</strain>
    </source>
</reference>
<name>A0A1H2B4C7_9PSED</name>
<dbReference type="STRING" id="1148509.SAMN05216222_4913"/>
<accession>A0A1H2B4C7</accession>
<organism evidence="1 2">
    <name type="scientific">Pseudomonas prosekii</name>
    <dbReference type="NCBI Taxonomy" id="1148509"/>
    <lineage>
        <taxon>Bacteria</taxon>
        <taxon>Pseudomonadati</taxon>
        <taxon>Pseudomonadota</taxon>
        <taxon>Gammaproteobacteria</taxon>
        <taxon>Pseudomonadales</taxon>
        <taxon>Pseudomonadaceae</taxon>
        <taxon>Pseudomonas</taxon>
    </lineage>
</organism>
<gene>
    <name evidence="1" type="ORF">SAMN05216222_4913</name>
</gene>
<dbReference type="AlphaFoldDB" id="A0A1H2B4C7"/>
<protein>
    <submittedName>
        <fullName evidence="1">Uncharacterized protein</fullName>
    </submittedName>
</protein>
<evidence type="ECO:0000313" key="1">
    <source>
        <dbReference type="EMBL" id="SDT53044.1"/>
    </source>
</evidence>
<dbReference type="EMBL" id="LT629762">
    <property type="protein sequence ID" value="SDT53044.1"/>
    <property type="molecule type" value="Genomic_DNA"/>
</dbReference>
<dbReference type="RefSeq" id="WP_092280093.1">
    <property type="nucleotide sequence ID" value="NZ_LT629762.1"/>
</dbReference>
<proteinExistence type="predicted"/>
<evidence type="ECO:0000313" key="2">
    <source>
        <dbReference type="Proteomes" id="UP000198481"/>
    </source>
</evidence>
<sequence>MYFLITHMREHGVARSWKDIQGGKPIRGDINIRSQMCQALNRSSDIAEIRPQGMPLDATPLPPLLDARLSGMATNAFTLSGLEELDGRLYAQSWYCREV</sequence>